<dbReference type="AlphaFoldDB" id="I0GQR4"/>
<proteinExistence type="predicted"/>
<dbReference type="HOGENOM" id="CLU_2261879_0_0_9"/>
<sequence length="103" mass="11737">MEQNTSANQTMDMTEEELDKAIQSSLQEESARLYISPTLNQLPEKDRPPKELPCAYCFNAIWMRTTEILECYCRLTMQSAWNSQEPSALIQCDGTSVGVPEEK</sequence>
<evidence type="ECO:0000313" key="3">
    <source>
        <dbReference type="Proteomes" id="UP000007887"/>
    </source>
</evidence>
<reference evidence="2 3" key="1">
    <citation type="submission" date="2011-10" db="EMBL/GenBank/DDBJ databases">
        <title>Whole genome sequence of Selenomonas ruminantium subsp. lactilytica TAM6421.</title>
        <authorList>
            <person name="Oguchi A."/>
            <person name="Ankai A."/>
            <person name="Kaneko J."/>
            <person name="Yamada-Narita S."/>
            <person name="Fukui S."/>
            <person name="Takahashi M."/>
            <person name="Onodera T."/>
            <person name="Kojima S."/>
            <person name="Fushimi T."/>
            <person name="Abe N."/>
            <person name="Kamio Y."/>
            <person name="Yamazaki S."/>
            <person name="Fujita N."/>
        </authorList>
    </citation>
    <scope>NUCLEOTIDE SEQUENCE [LARGE SCALE GENOMIC DNA]</scope>
    <source>
        <strain evidence="3">NBRC 103574 / TAM6421</strain>
    </source>
</reference>
<gene>
    <name evidence="2" type="ordered locus">SELR_13930</name>
</gene>
<evidence type="ECO:0000313" key="2">
    <source>
        <dbReference type="EMBL" id="BAL83101.1"/>
    </source>
</evidence>
<organism evidence="2 3">
    <name type="scientific">Selenomonas ruminantium subsp. lactilytica (strain NBRC 103574 / TAM6421)</name>
    <dbReference type="NCBI Taxonomy" id="927704"/>
    <lineage>
        <taxon>Bacteria</taxon>
        <taxon>Bacillati</taxon>
        <taxon>Bacillota</taxon>
        <taxon>Negativicutes</taxon>
        <taxon>Selenomonadales</taxon>
        <taxon>Selenomonadaceae</taxon>
        <taxon>Selenomonas</taxon>
    </lineage>
</organism>
<name>I0GQR4_SELRL</name>
<accession>I0GQR4</accession>
<feature type="region of interest" description="Disordered" evidence="1">
    <location>
        <begin position="1"/>
        <end position="23"/>
    </location>
</feature>
<dbReference type="EMBL" id="AP012292">
    <property type="protein sequence ID" value="BAL83101.1"/>
    <property type="molecule type" value="Genomic_DNA"/>
</dbReference>
<dbReference type="KEGG" id="sri:SELR_13930"/>
<dbReference type="Proteomes" id="UP000007887">
    <property type="component" value="Chromosome"/>
</dbReference>
<evidence type="ECO:0000256" key="1">
    <source>
        <dbReference type="SAM" id="MobiDB-lite"/>
    </source>
</evidence>
<protein>
    <submittedName>
        <fullName evidence="2">Uncharacterized protein</fullName>
    </submittedName>
</protein>
<feature type="compositionally biased region" description="Polar residues" evidence="1">
    <location>
        <begin position="1"/>
        <end position="12"/>
    </location>
</feature>